<dbReference type="Gene3D" id="3.40.50.150">
    <property type="entry name" value="Vaccinia Virus protein VP39"/>
    <property type="match status" value="1"/>
</dbReference>
<dbReference type="InterPro" id="IPR029063">
    <property type="entry name" value="SAM-dependent_MTases_sf"/>
</dbReference>
<name>A0ABT6F0M3_9SYNE</name>
<organism evidence="1 2">
    <name type="scientific">Candidatus Synechococcus calcipolaris G9</name>
    <dbReference type="NCBI Taxonomy" id="1497997"/>
    <lineage>
        <taxon>Bacteria</taxon>
        <taxon>Bacillati</taxon>
        <taxon>Cyanobacteriota</taxon>
        <taxon>Cyanophyceae</taxon>
        <taxon>Synechococcales</taxon>
        <taxon>Synechococcaceae</taxon>
        <taxon>Synechococcus</taxon>
    </lineage>
</organism>
<dbReference type="SUPFAM" id="SSF53335">
    <property type="entry name" value="S-adenosyl-L-methionine-dependent methyltransferases"/>
    <property type="match status" value="1"/>
</dbReference>
<dbReference type="GO" id="GO:0032259">
    <property type="term" value="P:methylation"/>
    <property type="evidence" value="ECO:0007669"/>
    <property type="project" value="UniProtKB-KW"/>
</dbReference>
<gene>
    <name evidence="1" type="ORF">L3556_10700</name>
</gene>
<proteinExistence type="predicted"/>
<dbReference type="CDD" id="cd02440">
    <property type="entry name" value="AdoMet_MTases"/>
    <property type="match status" value="1"/>
</dbReference>
<evidence type="ECO:0000313" key="2">
    <source>
        <dbReference type="Proteomes" id="UP001154265"/>
    </source>
</evidence>
<dbReference type="RefSeq" id="WP_277867264.1">
    <property type="nucleotide sequence ID" value="NZ_JAKKUT010000002.1"/>
</dbReference>
<dbReference type="EMBL" id="JAKKUT010000002">
    <property type="protein sequence ID" value="MDG2991395.1"/>
    <property type="molecule type" value="Genomic_DNA"/>
</dbReference>
<dbReference type="Pfam" id="PF13489">
    <property type="entry name" value="Methyltransf_23"/>
    <property type="match status" value="1"/>
</dbReference>
<keyword evidence="1" id="KW-0489">Methyltransferase</keyword>
<accession>A0ABT6F0M3</accession>
<keyword evidence="2" id="KW-1185">Reference proteome</keyword>
<dbReference type="GO" id="GO:0008168">
    <property type="term" value="F:methyltransferase activity"/>
    <property type="evidence" value="ECO:0007669"/>
    <property type="project" value="UniProtKB-KW"/>
</dbReference>
<reference evidence="1" key="2">
    <citation type="submission" date="2022-01" db="EMBL/GenBank/DDBJ databases">
        <authorList>
            <person name="Zivanovic Y."/>
            <person name="Moreira D."/>
            <person name="Lopez-Garcia P."/>
        </authorList>
    </citation>
    <scope>NUCLEOTIDE SEQUENCE</scope>
    <source>
        <strain evidence="1">G9</strain>
    </source>
</reference>
<dbReference type="Proteomes" id="UP001154265">
    <property type="component" value="Unassembled WGS sequence"/>
</dbReference>
<protein>
    <submittedName>
        <fullName evidence="1">Methyltransferase domain-containing protein</fullName>
    </submittedName>
</protein>
<comment type="caution">
    <text evidence="1">The sequence shown here is derived from an EMBL/GenBank/DDBJ whole genome shotgun (WGS) entry which is preliminary data.</text>
</comment>
<keyword evidence="1" id="KW-0808">Transferase</keyword>
<evidence type="ECO:0000313" key="1">
    <source>
        <dbReference type="EMBL" id="MDG2991395.1"/>
    </source>
</evidence>
<sequence length="276" mass="31585">MQMSPVMRYHNAALKYYLALTESPYLHYGYWASSPQLEELTLPNFRLAQRHYAEKLFGFIPETVQRILDVGCGVGGNAKNLLDQGFDVDGLAPDPFQKDKFLTTTQDRATFHLSRFEDFTAKDPYDLIFLSESSQYMGVSDMATAAHRNVNAQGYLLLADMMRSDIDYTEGIFSGCHATTDVEEALKSAGFKLIRCEDISLQIAPTLDLCIEKLRIYGFSTLNYIADVLEIAVPPIYIFLRWAYRKWLKATLIEGLNARRIFDQHLCYQIQLWQLA</sequence>
<reference evidence="1" key="1">
    <citation type="journal article" date="2022" name="Genome Biol. Evol.">
        <title>A New Gene Family Diagnostic for Intracellular Biomineralization of Amorphous Ca Carbonates by Cyanobacteria.</title>
        <authorList>
            <person name="Benzerara K."/>
            <person name="Duprat E."/>
            <person name="Bitard-Feildel T."/>
            <person name="Caumes G."/>
            <person name="Cassier-Chauvat C."/>
            <person name="Chauvat F."/>
            <person name="Dezi M."/>
            <person name="Diop S.I."/>
            <person name="Gaschignard G."/>
            <person name="Gorgen S."/>
            <person name="Gugger M."/>
            <person name="Lopez-Garcia P."/>
            <person name="Millet M."/>
            <person name="Skouri-Panet F."/>
            <person name="Moreira D."/>
            <person name="Callebaut I."/>
        </authorList>
    </citation>
    <scope>NUCLEOTIDE SEQUENCE</scope>
    <source>
        <strain evidence="1">G9</strain>
    </source>
</reference>